<dbReference type="SUPFAM" id="SSF51735">
    <property type="entry name" value="NAD(P)-binding Rossmann-fold domains"/>
    <property type="match status" value="1"/>
</dbReference>
<dbReference type="Proteomes" id="UP001165498">
    <property type="component" value="Unassembled WGS sequence"/>
</dbReference>
<proteinExistence type="predicted"/>
<evidence type="ECO:0000313" key="3">
    <source>
        <dbReference type="EMBL" id="MCQ4163265.1"/>
    </source>
</evidence>
<feature type="transmembrane region" description="Helical" evidence="1">
    <location>
        <begin position="402"/>
        <end position="418"/>
    </location>
</feature>
<keyword evidence="1" id="KW-1133">Transmembrane helix</keyword>
<feature type="domain" description="NAD-dependent epimerase/dehydratase" evidence="2">
    <location>
        <begin position="3"/>
        <end position="201"/>
    </location>
</feature>
<dbReference type="EMBL" id="JANFQO010000001">
    <property type="protein sequence ID" value="MCQ4163265.1"/>
    <property type="molecule type" value="Genomic_DNA"/>
</dbReference>
<dbReference type="Pfam" id="PF13781">
    <property type="entry name" value="DoxX_3"/>
    <property type="match status" value="1"/>
</dbReference>
<keyword evidence="1" id="KW-0812">Transmembrane</keyword>
<dbReference type="RefSeq" id="WP_255910305.1">
    <property type="nucleotide sequence ID" value="NZ_JANFQO010000001.1"/>
</dbReference>
<dbReference type="InterPro" id="IPR051207">
    <property type="entry name" value="ComplexI_NDUFA9_subunit"/>
</dbReference>
<evidence type="ECO:0000313" key="4">
    <source>
        <dbReference type="Proteomes" id="UP001165498"/>
    </source>
</evidence>
<evidence type="ECO:0000256" key="1">
    <source>
        <dbReference type="SAM" id="Phobius"/>
    </source>
</evidence>
<gene>
    <name evidence="3" type="ORF">NM961_00950</name>
</gene>
<dbReference type="PANTHER" id="PTHR12126:SF11">
    <property type="entry name" value="NADH DEHYDROGENASE [UBIQUINONE] 1 ALPHA SUBCOMPLEX SUBUNIT 9, MITOCHONDRIAL"/>
    <property type="match status" value="1"/>
</dbReference>
<dbReference type="InterPro" id="IPR036291">
    <property type="entry name" value="NAD(P)-bd_dom_sf"/>
</dbReference>
<dbReference type="InterPro" id="IPR025695">
    <property type="entry name" value="DoxX-like"/>
</dbReference>
<dbReference type="PANTHER" id="PTHR12126">
    <property type="entry name" value="NADH-UBIQUINONE OXIDOREDUCTASE 39 KDA SUBUNIT-RELATED"/>
    <property type="match status" value="1"/>
</dbReference>
<keyword evidence="4" id="KW-1185">Reference proteome</keyword>
<name>A0ABT1QML0_9GAMM</name>
<organism evidence="3 4">
    <name type="scientific">Tahibacter harae</name>
    <dbReference type="NCBI Taxonomy" id="2963937"/>
    <lineage>
        <taxon>Bacteria</taxon>
        <taxon>Pseudomonadati</taxon>
        <taxon>Pseudomonadota</taxon>
        <taxon>Gammaproteobacteria</taxon>
        <taxon>Lysobacterales</taxon>
        <taxon>Rhodanobacteraceae</taxon>
        <taxon>Tahibacter</taxon>
    </lineage>
</organism>
<reference evidence="3" key="1">
    <citation type="submission" date="2022-07" db="EMBL/GenBank/DDBJ databases">
        <title>Tahibacter sp., a new gammaproteobacterium isolated from the silt sample collected at pig farm.</title>
        <authorList>
            <person name="Chen H."/>
        </authorList>
    </citation>
    <scope>NUCLEOTIDE SEQUENCE</scope>
    <source>
        <strain evidence="3">P2K</strain>
    </source>
</reference>
<dbReference type="Gene3D" id="3.40.50.720">
    <property type="entry name" value="NAD(P)-binding Rossmann-like Domain"/>
    <property type="match status" value="1"/>
</dbReference>
<dbReference type="Pfam" id="PF01370">
    <property type="entry name" value="Epimerase"/>
    <property type="match status" value="1"/>
</dbReference>
<protein>
    <submittedName>
        <fullName evidence="3">SDR family oxidoreductase</fullName>
    </submittedName>
</protein>
<keyword evidence="1" id="KW-0472">Membrane</keyword>
<feature type="transmembrane region" description="Helical" evidence="1">
    <location>
        <begin position="346"/>
        <end position="365"/>
    </location>
</feature>
<dbReference type="InterPro" id="IPR001509">
    <property type="entry name" value="Epimerase_deHydtase"/>
</dbReference>
<accession>A0ABT1QML0</accession>
<feature type="transmembrane region" description="Helical" evidence="1">
    <location>
        <begin position="377"/>
        <end position="396"/>
    </location>
</feature>
<evidence type="ECO:0000259" key="2">
    <source>
        <dbReference type="Pfam" id="PF01370"/>
    </source>
</evidence>
<sequence length="427" mass="45589">MHVLVIGASGFLGSALVAALQDAGHQVTAGVRDLAAARRRWAGIALRQVDFSLRRGVADWTGLLRGVDVVVNAAGLFRENRPGDFNAAHVHGPQALYTACVEAGVCRIVHISALGADAQAASGYHRSKRRLDEFLLALPLSVAVAQPSLVFGPGGASARLFLALARLPLLLLPGGGGQRLQPLHRDDALAALLRLVENRYEGRIALAGPRCITLREYVAALRGQLGARPARVIAVAPGVARRLARLTPLRDLADAEALAMLDRGNCADAAPLAALLGRPPRDPCQFLAAADLDWARWQSAWFWLAPLARGSLVLLWIWSGVASLLYPPDISLGWLARTGLRGGLAVAALWSAALLDIAAGAALLWRRWRRAAYGLQLLLMAGYTAVISFALPEFWLHPYAPVAKNVPVAALTLLLLLVEAPRGLSRR</sequence>
<comment type="caution">
    <text evidence="3">The sequence shown here is derived from an EMBL/GenBank/DDBJ whole genome shotgun (WGS) entry which is preliminary data.</text>
</comment>